<dbReference type="PANTHER" id="PTHR42830">
    <property type="entry name" value="OSMOTICALLY INDUCIBLE FAMILY PROTEIN"/>
    <property type="match status" value="1"/>
</dbReference>
<dbReference type="Pfam" id="PF02566">
    <property type="entry name" value="OsmC"/>
    <property type="match status" value="1"/>
</dbReference>
<dbReference type="InterPro" id="IPR036102">
    <property type="entry name" value="OsmC/Ohrsf"/>
</dbReference>
<keyword evidence="2" id="KW-1185">Reference proteome</keyword>
<evidence type="ECO:0000313" key="2">
    <source>
        <dbReference type="Proteomes" id="UP000830198"/>
    </source>
</evidence>
<dbReference type="InterPro" id="IPR003718">
    <property type="entry name" value="OsmC/Ohr_fam"/>
</dbReference>
<accession>A0ABY4I6M9</accession>
<protein>
    <submittedName>
        <fullName evidence="1">OsmC family peroxiredoxin</fullName>
    </submittedName>
</protein>
<gene>
    <name evidence="1" type="ORF">MYF79_10630</name>
</gene>
<reference evidence="1 2" key="1">
    <citation type="submission" date="2022-04" db="EMBL/GenBank/DDBJ databases">
        <title>The arsenic-methylating capacity of Chitinophaga filiformis YT5 during chitin decomposition.</title>
        <authorList>
            <person name="Chen G."/>
            <person name="Liang Y."/>
        </authorList>
    </citation>
    <scope>NUCLEOTIDE SEQUENCE [LARGE SCALE GENOMIC DNA]</scope>
    <source>
        <strain evidence="1 2">YT5</strain>
    </source>
</reference>
<dbReference type="InterPro" id="IPR019904">
    <property type="entry name" value="Peroxiredoxin_OsmC"/>
</dbReference>
<dbReference type="RefSeq" id="WP_247813854.1">
    <property type="nucleotide sequence ID" value="NZ_CP095855.1"/>
</dbReference>
<name>A0ABY4I6M9_CHIFI</name>
<dbReference type="Proteomes" id="UP000830198">
    <property type="component" value="Chromosome"/>
</dbReference>
<dbReference type="InterPro" id="IPR052707">
    <property type="entry name" value="OsmC_Ohr_Peroxiredoxin"/>
</dbReference>
<dbReference type="NCBIfam" id="TIGR03562">
    <property type="entry name" value="osmo_induc_OsmC"/>
    <property type="match status" value="1"/>
</dbReference>
<evidence type="ECO:0000313" key="1">
    <source>
        <dbReference type="EMBL" id="UPK71737.1"/>
    </source>
</evidence>
<organism evidence="1 2">
    <name type="scientific">Chitinophaga filiformis</name>
    <name type="common">Myxococcus filiformis</name>
    <name type="synonym">Flexibacter filiformis</name>
    <dbReference type="NCBI Taxonomy" id="104663"/>
    <lineage>
        <taxon>Bacteria</taxon>
        <taxon>Pseudomonadati</taxon>
        <taxon>Bacteroidota</taxon>
        <taxon>Chitinophagia</taxon>
        <taxon>Chitinophagales</taxon>
        <taxon>Chitinophagaceae</taxon>
        <taxon>Chitinophaga</taxon>
    </lineage>
</organism>
<dbReference type="PANTHER" id="PTHR42830:SF1">
    <property type="entry name" value="OSMOTICALLY INDUCIBLE FAMILY PROTEIN"/>
    <property type="match status" value="1"/>
</dbReference>
<proteinExistence type="predicted"/>
<sequence length="136" mass="14680">MKHHATAVWSGPGKEGNGILTTESKTLNEQSYSFDSRFGDAAGTNPEELLAAAHASCYTMKLSFVLGEAGYVPNIIRTTSYVSLINGAITESHLIVKADVPKISKALFESCIKDAEANSPLSMVLKARVRVEYELT</sequence>
<dbReference type="Gene3D" id="3.30.300.20">
    <property type="match status" value="1"/>
</dbReference>
<dbReference type="InterPro" id="IPR015946">
    <property type="entry name" value="KH_dom-like_a/b"/>
</dbReference>
<dbReference type="SUPFAM" id="SSF82784">
    <property type="entry name" value="OsmC-like"/>
    <property type="match status" value="1"/>
</dbReference>
<dbReference type="EMBL" id="CP095855">
    <property type="protein sequence ID" value="UPK71737.1"/>
    <property type="molecule type" value="Genomic_DNA"/>
</dbReference>